<dbReference type="AlphaFoldDB" id="R0D377"/>
<name>R0D377_9FIRM</name>
<dbReference type="Gene3D" id="2.20.120.10">
    <property type="entry name" value="Multimodular pneumococcal cell wall endolysin, domain 3"/>
    <property type="match status" value="1"/>
</dbReference>
<proteinExistence type="predicted"/>
<feature type="chain" id="PRO_5004347995" evidence="2">
    <location>
        <begin position="24"/>
        <end position="177"/>
    </location>
</feature>
<evidence type="ECO:0000313" key="4">
    <source>
        <dbReference type="Proteomes" id="UP000013180"/>
    </source>
</evidence>
<organism evidence="3 4">
    <name type="scientific">[Clostridium] clostridioforme 90A6</name>
    <dbReference type="NCBI Taxonomy" id="999406"/>
    <lineage>
        <taxon>Bacteria</taxon>
        <taxon>Bacillati</taxon>
        <taxon>Bacillota</taxon>
        <taxon>Clostridia</taxon>
        <taxon>Lachnospirales</taxon>
        <taxon>Lachnospiraceae</taxon>
        <taxon>Enterocloster</taxon>
    </lineage>
</organism>
<gene>
    <name evidence="3" type="ORF">HMPREF1083_02811</name>
</gene>
<feature type="signal peptide" evidence="2">
    <location>
        <begin position="1"/>
        <end position="23"/>
    </location>
</feature>
<comment type="caution">
    <text evidence="3">The sequence shown here is derived from an EMBL/GenBank/DDBJ whole genome shotgun (WGS) entry which is preliminary data.</text>
</comment>
<dbReference type="PATRIC" id="fig|999406.3.peg.3028"/>
<dbReference type="SUPFAM" id="SSF69360">
    <property type="entry name" value="Cell wall binding repeat"/>
    <property type="match status" value="1"/>
</dbReference>
<evidence type="ECO:0000256" key="2">
    <source>
        <dbReference type="SAM" id="SignalP"/>
    </source>
</evidence>
<keyword evidence="4" id="KW-1185">Reference proteome</keyword>
<protein>
    <submittedName>
        <fullName evidence="3">Uncharacterized protein</fullName>
    </submittedName>
</protein>
<dbReference type="InterPro" id="IPR037873">
    <property type="entry name" value="BamE-like"/>
</dbReference>
<dbReference type="RefSeq" id="WP_002586895.1">
    <property type="nucleotide sequence ID" value="NZ_KB851038.1"/>
</dbReference>
<dbReference type="EMBL" id="AGYL01000021">
    <property type="protein sequence ID" value="ENZ64174.1"/>
    <property type="molecule type" value="Genomic_DNA"/>
</dbReference>
<sequence>MRKTKLFIATLVMSMVLNSTALAGTWTHTHETEWSINTYDNLWFYVKDNGEYAENEWIQDDDGTWYWIDAGGTLPSWAGVATDGSLYDSTGKYIDMTIDGRKYASEDLYNQLQEGMTYDQVVSILGKEHEIRNTERRQIGNQTYDYLQTAWYSQDAESDIRITFKNGILHARHATWR</sequence>
<reference evidence="3" key="1">
    <citation type="submission" date="2013-01" db="EMBL/GenBank/DDBJ databases">
        <title>The Genome Sequence of Clostridium clostridioforme 90A6.</title>
        <authorList>
            <consortium name="The Broad Institute Genome Sequencing Platform"/>
            <person name="Earl A."/>
            <person name="Ward D."/>
            <person name="Feldgarden M."/>
            <person name="Gevers D."/>
            <person name="Courvalin P."/>
            <person name="Lambert T."/>
            <person name="Walker B."/>
            <person name="Young S.K."/>
            <person name="Zeng Q."/>
            <person name="Gargeya S."/>
            <person name="Fitzgerald M."/>
            <person name="Haas B."/>
            <person name="Abouelleil A."/>
            <person name="Alvarado L."/>
            <person name="Arachchi H.M."/>
            <person name="Berlin A.M."/>
            <person name="Chapman S.B."/>
            <person name="Dewar J."/>
            <person name="Goldberg J."/>
            <person name="Griggs A."/>
            <person name="Gujja S."/>
            <person name="Hansen M."/>
            <person name="Howarth C."/>
            <person name="Imamovic A."/>
            <person name="Larimer J."/>
            <person name="McCowan C."/>
            <person name="Murphy C."/>
            <person name="Neiman D."/>
            <person name="Pearson M."/>
            <person name="Priest M."/>
            <person name="Roberts A."/>
            <person name="Saif S."/>
            <person name="Shea T."/>
            <person name="Sisk P."/>
            <person name="Sykes S."/>
            <person name="Wortman J."/>
            <person name="Nusbaum C."/>
            <person name="Birren B."/>
        </authorList>
    </citation>
    <scope>NUCLEOTIDE SEQUENCE [LARGE SCALE GENOMIC DNA]</scope>
    <source>
        <strain evidence="3">90A6</strain>
    </source>
</reference>
<evidence type="ECO:0000313" key="3">
    <source>
        <dbReference type="EMBL" id="ENZ64174.1"/>
    </source>
</evidence>
<dbReference type="Gene3D" id="3.30.1450.10">
    <property type="match status" value="1"/>
</dbReference>
<keyword evidence="1 2" id="KW-0732">Signal</keyword>
<accession>R0D377</accession>
<dbReference type="HOGENOM" id="CLU_1515342_0_0_9"/>
<evidence type="ECO:0000256" key="1">
    <source>
        <dbReference type="ARBA" id="ARBA00022729"/>
    </source>
</evidence>
<dbReference type="Proteomes" id="UP000013180">
    <property type="component" value="Unassembled WGS sequence"/>
</dbReference>